<evidence type="ECO:0000313" key="1">
    <source>
        <dbReference type="EMBL" id="KKL12463.1"/>
    </source>
</evidence>
<dbReference type="AlphaFoldDB" id="A0A0F9DKC3"/>
<name>A0A0F9DKC3_9ZZZZ</name>
<feature type="non-terminal residue" evidence="1">
    <location>
        <position position="1"/>
    </location>
</feature>
<sequence length="76" mass="8344">AIEAAYTGDFMPVTFEGNEEDETWDKTLTSNAQCVNTATTLGLKMKAITLGTRLLIPMDASLELYDRVSVEDTRGL</sequence>
<proteinExistence type="predicted"/>
<comment type="caution">
    <text evidence="1">The sequence shown here is derived from an EMBL/GenBank/DDBJ whole genome shotgun (WGS) entry which is preliminary data.</text>
</comment>
<gene>
    <name evidence="1" type="ORF">LCGC14_2535500</name>
</gene>
<accession>A0A0F9DKC3</accession>
<dbReference type="EMBL" id="LAZR01041246">
    <property type="protein sequence ID" value="KKL12463.1"/>
    <property type="molecule type" value="Genomic_DNA"/>
</dbReference>
<organism evidence="1">
    <name type="scientific">marine sediment metagenome</name>
    <dbReference type="NCBI Taxonomy" id="412755"/>
    <lineage>
        <taxon>unclassified sequences</taxon>
        <taxon>metagenomes</taxon>
        <taxon>ecological metagenomes</taxon>
    </lineage>
</organism>
<reference evidence="1" key="1">
    <citation type="journal article" date="2015" name="Nature">
        <title>Complex archaea that bridge the gap between prokaryotes and eukaryotes.</title>
        <authorList>
            <person name="Spang A."/>
            <person name="Saw J.H."/>
            <person name="Jorgensen S.L."/>
            <person name="Zaremba-Niedzwiedzka K."/>
            <person name="Martijn J."/>
            <person name="Lind A.E."/>
            <person name="van Eijk R."/>
            <person name="Schleper C."/>
            <person name="Guy L."/>
            <person name="Ettema T.J."/>
        </authorList>
    </citation>
    <scope>NUCLEOTIDE SEQUENCE</scope>
</reference>
<protein>
    <submittedName>
        <fullName evidence="1">Uncharacterized protein</fullName>
    </submittedName>
</protein>